<evidence type="ECO:0000259" key="1">
    <source>
        <dbReference type="Pfam" id="PF12705"/>
    </source>
</evidence>
<accession>A0A5K7YXB6</accession>
<dbReference type="InterPro" id="IPR011335">
    <property type="entry name" value="Restrct_endonuc-II-like"/>
</dbReference>
<dbReference type="Pfam" id="PF12705">
    <property type="entry name" value="PDDEXK_1"/>
    <property type="match status" value="1"/>
</dbReference>
<protein>
    <recommendedName>
        <fullName evidence="1">PD-(D/E)XK endonuclease-like domain-containing protein</fullName>
    </recommendedName>
</protein>
<keyword evidence="3" id="KW-1185">Reference proteome</keyword>
<feature type="domain" description="PD-(D/E)XK endonuclease-like" evidence="1">
    <location>
        <begin position="11"/>
        <end position="261"/>
    </location>
</feature>
<dbReference type="SUPFAM" id="SSF52980">
    <property type="entry name" value="Restriction endonuclease-like"/>
    <property type="match status" value="1"/>
</dbReference>
<dbReference type="KEGG" id="dwd:DSCW_00960"/>
<dbReference type="EMBL" id="AP021875">
    <property type="protein sequence ID" value="BBO72679.1"/>
    <property type="molecule type" value="Genomic_DNA"/>
</dbReference>
<organism evidence="2 3">
    <name type="scientific">Desulfosarcina widdelii</name>
    <dbReference type="NCBI Taxonomy" id="947919"/>
    <lineage>
        <taxon>Bacteria</taxon>
        <taxon>Pseudomonadati</taxon>
        <taxon>Thermodesulfobacteriota</taxon>
        <taxon>Desulfobacteria</taxon>
        <taxon>Desulfobacterales</taxon>
        <taxon>Desulfosarcinaceae</taxon>
        <taxon>Desulfosarcina</taxon>
    </lineage>
</organism>
<dbReference type="Gene3D" id="3.90.320.10">
    <property type="match status" value="1"/>
</dbReference>
<name>A0A5K7YXB6_9BACT</name>
<dbReference type="OrthoDB" id="5414526at2"/>
<proteinExistence type="predicted"/>
<dbReference type="Proteomes" id="UP000427769">
    <property type="component" value="Chromosome"/>
</dbReference>
<reference evidence="2 3" key="1">
    <citation type="submission" date="2019-11" db="EMBL/GenBank/DDBJ databases">
        <title>Comparative genomics of hydrocarbon-degrading Desulfosarcina strains.</title>
        <authorList>
            <person name="Watanabe M."/>
            <person name="Kojima H."/>
            <person name="Fukui M."/>
        </authorList>
    </citation>
    <scope>NUCLEOTIDE SEQUENCE [LARGE SCALE GENOMIC DNA]</scope>
    <source>
        <strain evidence="2 3">PP31</strain>
    </source>
</reference>
<dbReference type="InterPro" id="IPR038726">
    <property type="entry name" value="PDDEXK_AddAB-type"/>
</dbReference>
<sequence>MVLSELRQQPHLSASSIGEYVECSLLYKFGRIDRLPMEFKAEALEFGTCIHRVLEQFYSARMIGEKMLLKYVHEIFETVWTGIAKENDDIRYNGDNDFKSLLMYGKDLLTAWYNKLPDDGFTILAIEEAFSFTLPGIPIPIIGAMDLVEEDNAGTIIITDFKTSGRAYSKDEVDQNQQLAMYQIAAKHNGYADREILLRFDTLIKTKTPKFEQYWTTRSELDERRLIKKAGQVWDGITKGVFIANDTSWKCKGCAYKQACDEYLEGEQNYDEKFDK</sequence>
<evidence type="ECO:0000313" key="3">
    <source>
        <dbReference type="Proteomes" id="UP000427769"/>
    </source>
</evidence>
<dbReference type="RefSeq" id="WP_155301863.1">
    <property type="nucleotide sequence ID" value="NZ_AP021875.1"/>
</dbReference>
<dbReference type="AlphaFoldDB" id="A0A5K7YXB6"/>
<evidence type="ECO:0000313" key="2">
    <source>
        <dbReference type="EMBL" id="BBO72679.1"/>
    </source>
</evidence>
<gene>
    <name evidence="2" type="ORF">DSCW_00960</name>
</gene>
<dbReference type="InterPro" id="IPR011604">
    <property type="entry name" value="PDDEXK-like_dom_sf"/>
</dbReference>